<dbReference type="AlphaFoldDB" id="A0A346PQN1"/>
<evidence type="ECO:0000313" key="3">
    <source>
        <dbReference type="EMBL" id="AXR81826.1"/>
    </source>
</evidence>
<dbReference type="KEGG" id="nan:AArc1_1864"/>
<proteinExistence type="predicted"/>
<dbReference type="OrthoDB" id="253248at2157"/>
<evidence type="ECO:0000256" key="1">
    <source>
        <dbReference type="SAM" id="Phobius"/>
    </source>
</evidence>
<feature type="transmembrane region" description="Helical" evidence="1">
    <location>
        <begin position="42"/>
        <end position="60"/>
    </location>
</feature>
<name>A0A346PQN1_9EURY</name>
<gene>
    <name evidence="2" type="ORF">AArc1_1864</name>
    <name evidence="3" type="ORF">AArcMg_1819</name>
</gene>
<dbReference type="GeneID" id="37642311"/>
<keyword evidence="1" id="KW-0472">Membrane</keyword>
<evidence type="ECO:0000313" key="4">
    <source>
        <dbReference type="Proteomes" id="UP000258613"/>
    </source>
</evidence>
<protein>
    <submittedName>
        <fullName evidence="3">Uncharacterized protein</fullName>
    </submittedName>
</protein>
<dbReference type="RefSeq" id="WP_117364285.1">
    <property type="nucleotide sequence ID" value="NZ_CP024047.1"/>
</dbReference>
<dbReference type="Proteomes" id="UP000258707">
    <property type="component" value="Chromosome"/>
</dbReference>
<sequence length="130" mass="13745">MDRFRVALLYGTLAAAGFVVVTGVVTGLLPTPLFERMVPRTALDYTFFAVTAVLVGVYVTQRSMQPDCDGDACAYGGAAGGFLAVACPHCNAILVALFSSSWLATYVDPVRPLVGLLAVGLLAGVIYRRR</sequence>
<accession>A0A346PF92</accession>
<accession>A0A346PQN1</accession>
<evidence type="ECO:0000313" key="5">
    <source>
        <dbReference type="Proteomes" id="UP000258707"/>
    </source>
</evidence>
<reference evidence="5" key="1">
    <citation type="submission" date="2017-10" db="EMBL/GenBank/DDBJ databases">
        <title>Phenotypic and genomic properties of facultatively anaerobic sulfur-reducing natronoarchaea from hypersaline soda lakes.</title>
        <authorList>
            <person name="Sorokin D.Y."/>
            <person name="Kublanov I.V."/>
            <person name="Roman P."/>
            <person name="Sinninghe Damste J.S."/>
            <person name="Golyshin P.N."/>
            <person name="Rojo D."/>
            <person name="Ciordia S."/>
            <person name="Mena Md.C."/>
            <person name="Ferrer M."/>
            <person name="Messina E."/>
            <person name="Smedile F."/>
            <person name="La Spada G."/>
            <person name="La Cono V."/>
            <person name="Yakimov M.M."/>
        </authorList>
    </citation>
    <scope>NUCLEOTIDE SEQUENCE [LARGE SCALE GENOMIC DNA]</scope>
    <source>
        <strain evidence="5">AArc1</strain>
    </source>
</reference>
<organism evidence="3 4">
    <name type="scientific">Natrarchaeobaculum sulfurireducens</name>
    <dbReference type="NCBI Taxonomy" id="2044521"/>
    <lineage>
        <taxon>Archaea</taxon>
        <taxon>Methanobacteriati</taxon>
        <taxon>Methanobacteriota</taxon>
        <taxon>Stenosarchaea group</taxon>
        <taxon>Halobacteria</taxon>
        <taxon>Halobacteriales</taxon>
        <taxon>Natrialbaceae</taxon>
        <taxon>Natrarchaeobaculum</taxon>
    </lineage>
</organism>
<dbReference type="KEGG" id="nag:AArcMg_1819"/>
<evidence type="ECO:0000313" key="2">
    <source>
        <dbReference type="EMBL" id="AXR78187.1"/>
    </source>
</evidence>
<dbReference type="EMBL" id="CP027033">
    <property type="protein sequence ID" value="AXR81826.1"/>
    <property type="molecule type" value="Genomic_DNA"/>
</dbReference>
<reference evidence="4" key="2">
    <citation type="submission" date="2018-02" db="EMBL/GenBank/DDBJ databases">
        <title>Phenotypic and genomic properties of facultatively anaerobic sulfur-reducing natronoarchaea from hypersaline soda lakes.</title>
        <authorList>
            <person name="Sorokin D.Y."/>
            <person name="Kublanov I.V."/>
            <person name="Roman P."/>
            <person name="Sinninghe Damste J.S."/>
            <person name="Golyshin P.N."/>
            <person name="Rojo D."/>
            <person name="Ciordia S."/>
            <person name="Mena M.D.C."/>
            <person name="Ferrer M."/>
            <person name="Messina E."/>
            <person name="Smedile F."/>
            <person name="La Spada G."/>
            <person name="La Cono V."/>
            <person name="Yakimov M.M."/>
        </authorList>
    </citation>
    <scope>NUCLEOTIDE SEQUENCE [LARGE SCALE GENOMIC DNA]</scope>
    <source>
        <strain evidence="4">AArc-Mg</strain>
    </source>
</reference>
<feature type="transmembrane region" description="Helical" evidence="1">
    <location>
        <begin position="110"/>
        <end position="127"/>
    </location>
</feature>
<keyword evidence="4" id="KW-1185">Reference proteome</keyword>
<keyword evidence="1" id="KW-0812">Transmembrane</keyword>
<feature type="transmembrane region" description="Helical" evidence="1">
    <location>
        <begin position="7"/>
        <end position="30"/>
    </location>
</feature>
<keyword evidence="1" id="KW-1133">Transmembrane helix</keyword>
<reference evidence="3" key="3">
    <citation type="journal article" date="2019" name="Int. J. Syst. Evol. Microbiol.">
        <title>Natronolimnobius sulfurireducens sp. nov. and Halalkaliarchaeum desulfuricum gen. nov., sp. nov., the first sulfur-respiring alkaliphilic haloarchaea from hypersaline alkaline lakes.</title>
        <authorList>
            <person name="Sorokin D.Y."/>
            <person name="Yakimov M."/>
            <person name="Messina E."/>
            <person name="Merkel A.Y."/>
            <person name="Bale N.J."/>
            <person name="Sinninghe Damste J.S."/>
        </authorList>
    </citation>
    <scope>NUCLEOTIDE SEQUENCE</scope>
    <source>
        <strain evidence="3">AArc-Mg</strain>
        <strain evidence="2">AArc1</strain>
    </source>
</reference>
<dbReference type="EMBL" id="CP024047">
    <property type="protein sequence ID" value="AXR78187.1"/>
    <property type="molecule type" value="Genomic_DNA"/>
</dbReference>
<feature type="transmembrane region" description="Helical" evidence="1">
    <location>
        <begin position="72"/>
        <end position="98"/>
    </location>
</feature>
<dbReference type="Proteomes" id="UP000258613">
    <property type="component" value="Chromosome"/>
</dbReference>